<dbReference type="Gene3D" id="1.20.1250.20">
    <property type="entry name" value="MFS general substrate transporter like domains"/>
    <property type="match status" value="2"/>
</dbReference>
<proteinExistence type="inferred from homology"/>
<dbReference type="InterPro" id="IPR036259">
    <property type="entry name" value="MFS_trans_sf"/>
</dbReference>
<evidence type="ECO:0000256" key="1">
    <source>
        <dbReference type="ARBA" id="ARBA00004141"/>
    </source>
</evidence>
<evidence type="ECO:0000256" key="4">
    <source>
        <dbReference type="ARBA" id="ARBA00022989"/>
    </source>
</evidence>
<dbReference type="PANTHER" id="PTHR23121:SF9">
    <property type="entry name" value="SODIUM-DEPENDENT GLUCOSE TRANSPORTER 1"/>
    <property type="match status" value="1"/>
</dbReference>
<feature type="compositionally biased region" description="Polar residues" evidence="6">
    <location>
        <begin position="452"/>
        <end position="463"/>
    </location>
</feature>
<dbReference type="SUPFAM" id="SSF103473">
    <property type="entry name" value="MFS general substrate transporter"/>
    <property type="match status" value="1"/>
</dbReference>
<keyword evidence="9" id="KW-1185">Reference proteome</keyword>
<evidence type="ECO:0000256" key="5">
    <source>
        <dbReference type="ARBA" id="ARBA00023136"/>
    </source>
</evidence>
<feature type="transmembrane region" description="Helical" evidence="7">
    <location>
        <begin position="278"/>
        <end position="296"/>
    </location>
</feature>
<organism evidence="8 9">
    <name type="scientific">Anolis carolinensis</name>
    <name type="common">Green anole</name>
    <name type="synonym">American chameleon</name>
    <dbReference type="NCBI Taxonomy" id="28377"/>
    <lineage>
        <taxon>Eukaryota</taxon>
        <taxon>Metazoa</taxon>
        <taxon>Chordata</taxon>
        <taxon>Craniata</taxon>
        <taxon>Vertebrata</taxon>
        <taxon>Euteleostomi</taxon>
        <taxon>Lepidosauria</taxon>
        <taxon>Squamata</taxon>
        <taxon>Bifurcata</taxon>
        <taxon>Unidentata</taxon>
        <taxon>Episquamata</taxon>
        <taxon>Toxicofera</taxon>
        <taxon>Iguania</taxon>
        <taxon>Dactyloidae</taxon>
        <taxon>Anolis</taxon>
    </lineage>
</organism>
<dbReference type="AlphaFoldDB" id="A0A803TSW1"/>
<evidence type="ECO:0000256" key="7">
    <source>
        <dbReference type="SAM" id="Phobius"/>
    </source>
</evidence>
<evidence type="ECO:0000313" key="9">
    <source>
        <dbReference type="Proteomes" id="UP000001646"/>
    </source>
</evidence>
<dbReference type="InParanoid" id="A0A803TSW1"/>
<reference evidence="8 9" key="1">
    <citation type="submission" date="2009-12" db="EMBL/GenBank/DDBJ databases">
        <title>The Genome Sequence of Anolis carolinensis (Green Anole Lizard).</title>
        <authorList>
            <consortium name="The Genome Sequencing Platform"/>
            <person name="Di Palma F."/>
            <person name="Alfoldi J."/>
            <person name="Heiman D."/>
            <person name="Young S."/>
            <person name="Grabherr M."/>
            <person name="Johnson J."/>
            <person name="Lander E.S."/>
            <person name="Lindblad-Toh K."/>
        </authorList>
    </citation>
    <scope>NUCLEOTIDE SEQUENCE [LARGE SCALE GENOMIC DNA]</scope>
    <source>
        <strain evidence="8 9">JBL SC #1</strain>
    </source>
</reference>
<evidence type="ECO:0008006" key="10">
    <source>
        <dbReference type="Google" id="ProtNLM"/>
    </source>
</evidence>
<dbReference type="GO" id="GO:0016020">
    <property type="term" value="C:membrane"/>
    <property type="evidence" value="ECO:0007669"/>
    <property type="project" value="UniProtKB-SubCell"/>
</dbReference>
<feature type="transmembrane region" description="Helical" evidence="7">
    <location>
        <begin position="303"/>
        <end position="323"/>
    </location>
</feature>
<dbReference type="PANTHER" id="PTHR23121">
    <property type="entry name" value="SODIUM-DEPENDENT GLUCOSE TRANSPORTER 1"/>
    <property type="match status" value="1"/>
</dbReference>
<sequence length="513" mass="55137">LLCHAVFASQGMAIAVLGPTFPDLAANVNRNVSQISFIIAGRSSGYLGGSLIGGLLVDCMNSQIILSFSMLATAMGLYAIPWCKTAILLTAMMSVIGFSMGVLDTGSKTNSRGNVMALDTWGAEAGPHLQALHFSFALGGFVTPTLDKMVLGGSALDPQDHPGGTGDHQPTVDSPVSSEQLHFTMNVMLSYIVIGTFVLLVALFFCLLYWKSSSARDRRKFSAQKYKFAKYHYALIILLSVFFFWYVGAEVAYAAYIFTYARTHVGMKESEAAGLNSVFWGSFAACRGLAICLAACSHPGSIILLSIILASVAAIFPSGISWVEQYTTIQGKSAAVFVVGAAMGQMCIPALVGFLQGHYPAVPVLMYTVLVSTAMMAMLFPVLYKLATSPSDPKWKGAGDGNLQEALLSNSHLEEEDEDDKEGKEWNEADFEVIEMNDTRQNSVIKTSTNIQGESTLATSTHPPSRKICNPPVVSIGSPRQKTSSKNDYSSLLEQEVLVCRNAVEMGSLVKPS</sequence>
<evidence type="ECO:0000256" key="6">
    <source>
        <dbReference type="SAM" id="MobiDB-lite"/>
    </source>
</evidence>
<evidence type="ECO:0000256" key="3">
    <source>
        <dbReference type="ARBA" id="ARBA00022692"/>
    </source>
</evidence>
<gene>
    <name evidence="8" type="primary">LOC100564899</name>
</gene>
<keyword evidence="3 7" id="KW-0812">Transmembrane</keyword>
<keyword evidence="4 7" id="KW-1133">Transmembrane helix</keyword>
<evidence type="ECO:0000313" key="8">
    <source>
        <dbReference type="Ensembl" id="ENSACAP00000038301.1"/>
    </source>
</evidence>
<reference evidence="8" key="2">
    <citation type="submission" date="2025-08" db="UniProtKB">
        <authorList>
            <consortium name="Ensembl"/>
        </authorList>
    </citation>
    <scope>IDENTIFICATION</scope>
</reference>
<keyword evidence="5 7" id="KW-0472">Membrane</keyword>
<dbReference type="Ensembl" id="ENSACAT00000049638.1">
    <property type="protein sequence ID" value="ENSACAP00000038301.1"/>
    <property type="gene ID" value="ENSACAG00000037029.1"/>
</dbReference>
<feature type="transmembrane region" description="Helical" evidence="7">
    <location>
        <begin position="364"/>
        <end position="384"/>
    </location>
</feature>
<feature type="transmembrane region" description="Helical" evidence="7">
    <location>
        <begin position="335"/>
        <end position="355"/>
    </location>
</feature>
<comment type="similarity">
    <text evidence="2">Belongs to the major facilitator superfamily.</text>
</comment>
<protein>
    <recommendedName>
        <fullName evidence="10">Major facilitator superfamily domain containing 4B</fullName>
    </recommendedName>
</protein>
<feature type="compositionally biased region" description="Polar residues" evidence="6">
    <location>
        <begin position="478"/>
        <end position="488"/>
    </location>
</feature>
<dbReference type="GeneTree" id="ENSGT00530000063320"/>
<accession>A0A803TSW1</accession>
<dbReference type="Proteomes" id="UP000001646">
    <property type="component" value="Chromosome 1"/>
</dbReference>
<evidence type="ECO:0000256" key="2">
    <source>
        <dbReference type="ARBA" id="ARBA00008335"/>
    </source>
</evidence>
<feature type="transmembrane region" description="Helical" evidence="7">
    <location>
        <begin position="188"/>
        <end position="210"/>
    </location>
</feature>
<name>A0A803TSW1_ANOCA</name>
<feature type="transmembrane region" description="Helical" evidence="7">
    <location>
        <begin position="86"/>
        <end position="103"/>
    </location>
</feature>
<comment type="subcellular location">
    <subcellularLocation>
        <location evidence="1">Membrane</location>
        <topology evidence="1">Multi-pass membrane protein</topology>
    </subcellularLocation>
</comment>
<feature type="region of interest" description="Disordered" evidence="6">
    <location>
        <begin position="452"/>
        <end position="488"/>
    </location>
</feature>
<feature type="transmembrane region" description="Helical" evidence="7">
    <location>
        <begin position="231"/>
        <end position="258"/>
    </location>
</feature>
<reference evidence="8" key="3">
    <citation type="submission" date="2025-09" db="UniProtKB">
        <authorList>
            <consortium name="Ensembl"/>
        </authorList>
    </citation>
    <scope>IDENTIFICATION</scope>
</reference>